<comment type="caution">
    <text evidence="2">The sequence shown here is derived from an EMBL/GenBank/DDBJ whole genome shotgun (WGS) entry which is preliminary data.</text>
</comment>
<name>A0A835CQT9_APHGI</name>
<dbReference type="EMBL" id="JACMRX010000003">
    <property type="protein sequence ID" value="KAF7992134.1"/>
    <property type="molecule type" value="Genomic_DNA"/>
</dbReference>
<feature type="compositionally biased region" description="Polar residues" evidence="1">
    <location>
        <begin position="33"/>
        <end position="44"/>
    </location>
</feature>
<evidence type="ECO:0000256" key="1">
    <source>
        <dbReference type="SAM" id="MobiDB-lite"/>
    </source>
</evidence>
<keyword evidence="3" id="KW-1185">Reference proteome</keyword>
<feature type="region of interest" description="Disordered" evidence="1">
    <location>
        <begin position="1"/>
        <end position="44"/>
    </location>
</feature>
<gene>
    <name evidence="2" type="ORF">HCN44_001459</name>
</gene>
<feature type="compositionally biased region" description="Basic residues" evidence="1">
    <location>
        <begin position="23"/>
        <end position="32"/>
    </location>
</feature>
<evidence type="ECO:0000313" key="2">
    <source>
        <dbReference type="EMBL" id="KAF7992134.1"/>
    </source>
</evidence>
<reference evidence="2 3" key="1">
    <citation type="submission" date="2020-08" db="EMBL/GenBank/DDBJ databases">
        <title>Aphidius gifuensis genome sequencing and assembly.</title>
        <authorList>
            <person name="Du Z."/>
        </authorList>
    </citation>
    <scope>NUCLEOTIDE SEQUENCE [LARGE SCALE GENOMIC DNA]</scope>
    <source>
        <strain evidence="2">YNYX2018</strain>
        <tissue evidence="2">Adults</tissue>
    </source>
</reference>
<dbReference type="AlphaFoldDB" id="A0A835CQT9"/>
<evidence type="ECO:0000313" key="3">
    <source>
        <dbReference type="Proteomes" id="UP000639338"/>
    </source>
</evidence>
<dbReference type="OrthoDB" id="7657034at2759"/>
<proteinExistence type="predicted"/>
<organism evidence="2 3">
    <name type="scientific">Aphidius gifuensis</name>
    <name type="common">Parasitoid wasp</name>
    <dbReference type="NCBI Taxonomy" id="684658"/>
    <lineage>
        <taxon>Eukaryota</taxon>
        <taxon>Metazoa</taxon>
        <taxon>Ecdysozoa</taxon>
        <taxon>Arthropoda</taxon>
        <taxon>Hexapoda</taxon>
        <taxon>Insecta</taxon>
        <taxon>Pterygota</taxon>
        <taxon>Neoptera</taxon>
        <taxon>Endopterygota</taxon>
        <taxon>Hymenoptera</taxon>
        <taxon>Apocrita</taxon>
        <taxon>Ichneumonoidea</taxon>
        <taxon>Braconidae</taxon>
        <taxon>Aphidiinae</taxon>
        <taxon>Aphidius</taxon>
    </lineage>
</organism>
<sequence>MPPASKQKGKKRKQSRNNNYVNKRTKKSHKSSVKNITSAASGSSKENIIKQNIPTVEQEDLPEIEDIEIITRQASPVNLPLDENNQLLTFVNANERLQQYPDVVENIELARLFDKIRYSEEATSALPNRSWAIHCADVPAKRIVVSEMIIEHSPERGVEPFYPKQIVIDDKLNYELFLQTTRTVLKNKSSSIRSMTDFESLLDHVSSLKLCSGGPNVIQYNNINPECAYKDSKNKWRHNLCTLELNKDDDDVDVDNNNMNNTCDACLSLEDILKRHVQRLKPSLKQRNNLLRKRPGQSRGS</sequence>
<protein>
    <submittedName>
        <fullName evidence="2">Uncharacterized protein</fullName>
    </submittedName>
</protein>
<dbReference type="Proteomes" id="UP000639338">
    <property type="component" value="Unassembled WGS sequence"/>
</dbReference>
<accession>A0A835CQT9</accession>